<evidence type="ECO:0000313" key="1">
    <source>
        <dbReference type="EMBL" id="MFA0812624.1"/>
    </source>
</evidence>
<dbReference type="Proteomes" id="UP001569428">
    <property type="component" value="Unassembled WGS sequence"/>
</dbReference>
<name>A0ABV4P2T6_9GAMM</name>
<sequence length="52" mass="5911">MKDVCYWYYRIARNACDLEEGVKPLAEVQRIVTNAEFRSMGGGDTDECPVLP</sequence>
<reference evidence="1 2" key="1">
    <citation type="submission" date="2024-08" db="EMBL/GenBank/DDBJ databases">
        <authorList>
            <person name="Ishaq N."/>
        </authorList>
    </citation>
    <scope>NUCLEOTIDE SEQUENCE [LARGE SCALE GENOMIC DNA]</scope>
    <source>
        <strain evidence="1 2">DSM 18651</strain>
    </source>
</reference>
<protein>
    <submittedName>
        <fullName evidence="1">Uncharacterized protein</fullName>
    </submittedName>
</protein>
<proteinExistence type="predicted"/>
<comment type="caution">
    <text evidence="1">The sequence shown here is derived from an EMBL/GenBank/DDBJ whole genome shotgun (WGS) entry which is preliminary data.</text>
</comment>
<dbReference type="RefSeq" id="WP_371840316.1">
    <property type="nucleotide sequence ID" value="NZ_JBGMEK010000049.1"/>
</dbReference>
<evidence type="ECO:0000313" key="2">
    <source>
        <dbReference type="Proteomes" id="UP001569428"/>
    </source>
</evidence>
<keyword evidence="2" id="KW-1185">Reference proteome</keyword>
<gene>
    <name evidence="1" type="ORF">ACCI49_17050</name>
</gene>
<accession>A0ABV4P2T6</accession>
<dbReference type="EMBL" id="JBGMEK010000049">
    <property type="protein sequence ID" value="MFA0812624.1"/>
    <property type="molecule type" value="Genomic_DNA"/>
</dbReference>
<organism evidence="1 2">
    <name type="scientific">Microbulbifer epialgicus</name>
    <dbReference type="NCBI Taxonomy" id="393907"/>
    <lineage>
        <taxon>Bacteria</taxon>
        <taxon>Pseudomonadati</taxon>
        <taxon>Pseudomonadota</taxon>
        <taxon>Gammaproteobacteria</taxon>
        <taxon>Cellvibrionales</taxon>
        <taxon>Microbulbiferaceae</taxon>
        <taxon>Microbulbifer</taxon>
    </lineage>
</organism>